<name>A0A0K2TV44_LEPSM</name>
<organism evidence="1">
    <name type="scientific">Lepeophtheirus salmonis</name>
    <name type="common">Salmon louse</name>
    <name type="synonym">Caligus salmonis</name>
    <dbReference type="NCBI Taxonomy" id="72036"/>
    <lineage>
        <taxon>Eukaryota</taxon>
        <taxon>Metazoa</taxon>
        <taxon>Ecdysozoa</taxon>
        <taxon>Arthropoda</taxon>
        <taxon>Crustacea</taxon>
        <taxon>Multicrustacea</taxon>
        <taxon>Hexanauplia</taxon>
        <taxon>Copepoda</taxon>
        <taxon>Siphonostomatoida</taxon>
        <taxon>Caligidae</taxon>
        <taxon>Lepeophtheirus</taxon>
    </lineage>
</organism>
<evidence type="ECO:0000313" key="1">
    <source>
        <dbReference type="EMBL" id="CDW29903.1"/>
    </source>
</evidence>
<protein>
    <submittedName>
        <fullName evidence="1">Uncharacterized protein</fullName>
    </submittedName>
</protein>
<sequence>MRSSIGTRDKLVTDGGIYHIKDSIGTLTSFINPFSRLLNEFTISTVYVMRKNTLFSVTN</sequence>
<dbReference type="AlphaFoldDB" id="A0A0K2TV44"/>
<reference evidence="1" key="1">
    <citation type="submission" date="2014-05" db="EMBL/GenBank/DDBJ databases">
        <authorList>
            <person name="Chronopoulou M."/>
        </authorList>
    </citation>
    <scope>NUCLEOTIDE SEQUENCE</scope>
    <source>
        <tissue evidence="1">Whole organism</tissue>
    </source>
</reference>
<proteinExistence type="predicted"/>
<dbReference type="EMBL" id="HACA01012542">
    <property type="protein sequence ID" value="CDW29903.1"/>
    <property type="molecule type" value="Transcribed_RNA"/>
</dbReference>
<accession>A0A0K2TV44</accession>